<accession>A0A3M8SLL7</accession>
<comment type="caution">
    <text evidence="2">The sequence shown here is derived from an EMBL/GenBank/DDBJ whole genome shotgun (WGS) entry which is preliminary data.</text>
</comment>
<evidence type="ECO:0000313" key="3">
    <source>
        <dbReference type="Proteomes" id="UP000267049"/>
    </source>
</evidence>
<evidence type="ECO:0000313" key="2">
    <source>
        <dbReference type="EMBL" id="RNF82201.1"/>
    </source>
</evidence>
<dbReference type="InterPro" id="IPR021307">
    <property type="entry name" value="DUF2884"/>
</dbReference>
<feature type="signal peptide" evidence="1">
    <location>
        <begin position="1"/>
        <end position="19"/>
    </location>
</feature>
<dbReference type="OrthoDB" id="7063031at2"/>
<sequence>MRRVATIVLLSMAAHTALAGNKGCDVKSDYHLTLNDRSLILTRDPDTAVGQPHAIVMRQGRMFVDNRWVQLSAEDSRRIADFETGARAAMPEAQAIGRDAARIAFDVLGEVAAGFTSNPRLSRSKLDAARSRLDARLARSVTPTRFSNADLGDGIGDAVGEVLPSLLGDVIGGAVTAALSGDSERLQRMSNIEDQLDRRIKPLADALEARAMGLCQRMIELDRLEDSLAFRQPGGQSLQLLRVELEPPKSSDN</sequence>
<name>A0A3M8SLL7_9GAMM</name>
<feature type="chain" id="PRO_5018018373" evidence="1">
    <location>
        <begin position="20"/>
        <end position="253"/>
    </location>
</feature>
<dbReference type="Pfam" id="PF11101">
    <property type="entry name" value="DUF2884"/>
    <property type="match status" value="1"/>
</dbReference>
<dbReference type="Proteomes" id="UP000267049">
    <property type="component" value="Unassembled WGS sequence"/>
</dbReference>
<keyword evidence="1" id="KW-0732">Signal</keyword>
<dbReference type="AlphaFoldDB" id="A0A3M8SLL7"/>
<reference evidence="2 3" key="1">
    <citation type="submission" date="2018-11" db="EMBL/GenBank/DDBJ databases">
        <title>Lysobacter cryohumiis sp. nov., isolated from soil in the Tianshan Mountains, Xinjiang, China.</title>
        <authorList>
            <person name="Luo Y."/>
            <person name="Sheng H."/>
        </authorList>
    </citation>
    <scope>NUCLEOTIDE SEQUENCE [LARGE SCALE GENOMIC DNA]</scope>
    <source>
        <strain evidence="2 3">ZS60</strain>
    </source>
</reference>
<keyword evidence="3" id="KW-1185">Reference proteome</keyword>
<evidence type="ECO:0000256" key="1">
    <source>
        <dbReference type="SAM" id="SignalP"/>
    </source>
</evidence>
<protein>
    <submittedName>
        <fullName evidence="2">DUF2884 family protein</fullName>
    </submittedName>
</protein>
<gene>
    <name evidence="2" type="ORF">EER27_14885</name>
</gene>
<organism evidence="2 3">
    <name type="scientific">Montanilutibacter psychrotolerans</name>
    <dbReference type="NCBI Taxonomy" id="1327343"/>
    <lineage>
        <taxon>Bacteria</taxon>
        <taxon>Pseudomonadati</taxon>
        <taxon>Pseudomonadota</taxon>
        <taxon>Gammaproteobacteria</taxon>
        <taxon>Lysobacterales</taxon>
        <taxon>Lysobacteraceae</taxon>
        <taxon>Montanilutibacter</taxon>
    </lineage>
</organism>
<dbReference type="RefSeq" id="WP_123088928.1">
    <property type="nucleotide sequence ID" value="NZ_RIBS01000009.1"/>
</dbReference>
<dbReference type="EMBL" id="RIBS01000009">
    <property type="protein sequence ID" value="RNF82201.1"/>
    <property type="molecule type" value="Genomic_DNA"/>
</dbReference>
<proteinExistence type="predicted"/>